<evidence type="ECO:0000256" key="1">
    <source>
        <dbReference type="SAM" id="Phobius"/>
    </source>
</evidence>
<accession>A0A2G5URJ8</accession>
<dbReference type="PANTHER" id="PTHR22989:SF4">
    <property type="entry name" value="METHYLTRANSFERASE FKBM DOMAIN-CONTAINING PROTEIN"/>
    <property type="match status" value="1"/>
</dbReference>
<sequence>MSSRWLYNVKLFIILFLCFTVFLLLFYPEYKGQGFQFKNNQNNGNLPVTRNKKFLEASEEWKRCFADRLKKCREEPKEMWYWVRRAVNQCRNQTSFSKIELTGVKNKDEMKYHVYSPSQEPSVKRTEIRIKEKETTVIQTSSSSSSLSSLFVLNAAVVEKKRKSAKLR</sequence>
<keyword evidence="3" id="KW-1185">Reference proteome</keyword>
<keyword evidence="1" id="KW-1133">Transmembrane helix</keyword>
<feature type="transmembrane region" description="Helical" evidence="1">
    <location>
        <begin position="6"/>
        <end position="27"/>
    </location>
</feature>
<keyword evidence="1" id="KW-0812">Transmembrane</keyword>
<evidence type="ECO:0000313" key="2">
    <source>
        <dbReference type="EMBL" id="PIC42185.1"/>
    </source>
</evidence>
<dbReference type="PANTHER" id="PTHR22989">
    <property type="entry name" value="UNCHARACTERIZED DUF13 C.ELEGANS"/>
    <property type="match status" value="1"/>
</dbReference>
<dbReference type="Proteomes" id="UP000230233">
    <property type="component" value="Chromosome III"/>
</dbReference>
<reference evidence="3" key="1">
    <citation type="submission" date="2017-10" db="EMBL/GenBank/DDBJ databases">
        <title>Rapid genome shrinkage in a self-fertile nematode reveals novel sperm competition proteins.</title>
        <authorList>
            <person name="Yin D."/>
            <person name="Schwarz E.M."/>
            <person name="Thomas C.G."/>
            <person name="Felde R.L."/>
            <person name="Korf I.F."/>
            <person name="Cutter A.D."/>
            <person name="Schartner C.M."/>
            <person name="Ralston E.J."/>
            <person name="Meyer B.J."/>
            <person name="Haag E.S."/>
        </authorList>
    </citation>
    <scope>NUCLEOTIDE SEQUENCE [LARGE SCALE GENOMIC DNA]</scope>
    <source>
        <strain evidence="3">JU1422</strain>
    </source>
</reference>
<protein>
    <submittedName>
        <fullName evidence="2">Uncharacterized protein</fullName>
    </submittedName>
</protein>
<comment type="caution">
    <text evidence="2">The sequence shown here is derived from an EMBL/GenBank/DDBJ whole genome shotgun (WGS) entry which is preliminary data.</text>
</comment>
<proteinExistence type="predicted"/>
<evidence type="ECO:0000313" key="3">
    <source>
        <dbReference type="Proteomes" id="UP000230233"/>
    </source>
</evidence>
<dbReference type="AlphaFoldDB" id="A0A2G5URJ8"/>
<dbReference type="OrthoDB" id="5825619at2759"/>
<keyword evidence="1" id="KW-0472">Membrane</keyword>
<organism evidence="2 3">
    <name type="scientific">Caenorhabditis nigoni</name>
    <dbReference type="NCBI Taxonomy" id="1611254"/>
    <lineage>
        <taxon>Eukaryota</taxon>
        <taxon>Metazoa</taxon>
        <taxon>Ecdysozoa</taxon>
        <taxon>Nematoda</taxon>
        <taxon>Chromadorea</taxon>
        <taxon>Rhabditida</taxon>
        <taxon>Rhabditina</taxon>
        <taxon>Rhabditomorpha</taxon>
        <taxon>Rhabditoidea</taxon>
        <taxon>Rhabditidae</taxon>
        <taxon>Peloderinae</taxon>
        <taxon>Caenorhabditis</taxon>
    </lineage>
</organism>
<name>A0A2G5URJ8_9PELO</name>
<dbReference type="EMBL" id="PDUG01000003">
    <property type="protein sequence ID" value="PIC42185.1"/>
    <property type="molecule type" value="Genomic_DNA"/>
</dbReference>
<gene>
    <name evidence="2" type="primary">Cnig_chr_III.g9345</name>
    <name evidence="2" type="ORF">B9Z55_009345</name>
</gene>